<proteinExistence type="predicted"/>
<name>A0AAV4T4P0_CAEEX</name>
<comment type="caution">
    <text evidence="1">The sequence shown here is derived from an EMBL/GenBank/DDBJ whole genome shotgun (WGS) entry which is preliminary data.</text>
</comment>
<dbReference type="EMBL" id="BPLR01010581">
    <property type="protein sequence ID" value="GIY40226.1"/>
    <property type="molecule type" value="Genomic_DNA"/>
</dbReference>
<dbReference type="AlphaFoldDB" id="A0AAV4T4P0"/>
<organism evidence="1 2">
    <name type="scientific">Caerostris extrusa</name>
    <name type="common">Bark spider</name>
    <name type="synonym">Caerostris bankana</name>
    <dbReference type="NCBI Taxonomy" id="172846"/>
    <lineage>
        <taxon>Eukaryota</taxon>
        <taxon>Metazoa</taxon>
        <taxon>Ecdysozoa</taxon>
        <taxon>Arthropoda</taxon>
        <taxon>Chelicerata</taxon>
        <taxon>Arachnida</taxon>
        <taxon>Araneae</taxon>
        <taxon>Araneomorphae</taxon>
        <taxon>Entelegynae</taxon>
        <taxon>Araneoidea</taxon>
        <taxon>Araneidae</taxon>
        <taxon>Caerostris</taxon>
    </lineage>
</organism>
<evidence type="ECO:0000313" key="2">
    <source>
        <dbReference type="Proteomes" id="UP001054945"/>
    </source>
</evidence>
<sequence length="104" mass="12304">MKSSQKDQGQSTTSPMNVFQKLRGIMAFYLYLNKNGAWSCFEDERDILEHQNTDSILIEERTLTESWIMSMKSPKTLTREYVVLLRNTLLLMFSPKWLYCKNQI</sequence>
<gene>
    <name evidence="1" type="ORF">CEXT_167031</name>
</gene>
<keyword evidence="2" id="KW-1185">Reference proteome</keyword>
<dbReference type="Proteomes" id="UP001054945">
    <property type="component" value="Unassembled WGS sequence"/>
</dbReference>
<reference evidence="1 2" key="1">
    <citation type="submission" date="2021-06" db="EMBL/GenBank/DDBJ databases">
        <title>Caerostris extrusa draft genome.</title>
        <authorList>
            <person name="Kono N."/>
            <person name="Arakawa K."/>
        </authorList>
    </citation>
    <scope>NUCLEOTIDE SEQUENCE [LARGE SCALE GENOMIC DNA]</scope>
</reference>
<evidence type="ECO:0000313" key="1">
    <source>
        <dbReference type="EMBL" id="GIY40226.1"/>
    </source>
</evidence>
<accession>A0AAV4T4P0</accession>
<protein>
    <submittedName>
        <fullName evidence="1">Uncharacterized protein</fullName>
    </submittedName>
</protein>